<accession>A0A371IQP9</accession>
<dbReference type="Pfam" id="PF14478">
    <property type="entry name" value="DUF4430"/>
    <property type="match status" value="1"/>
</dbReference>
<feature type="region of interest" description="Disordered" evidence="1">
    <location>
        <begin position="171"/>
        <end position="191"/>
    </location>
</feature>
<reference evidence="3 4" key="1">
    <citation type="journal article" date="2017" name="Genome Announc.">
        <title>Draft Genome Sequence of Romboutsia maritimum sp. nov. Strain CCRI-22766(T), Isolated from Coastal Estuarine Mud.</title>
        <authorList>
            <person name="Maheux A.F."/>
            <person name="Boudreau D.K."/>
            <person name="Berube E."/>
            <person name="Boissinot M."/>
            <person name="Raymond F."/>
            <person name="Brodeur S."/>
            <person name="Corbeil J."/>
            <person name="Brightwell G."/>
            <person name="Broda D."/>
            <person name="Omar R.F."/>
            <person name="Bergeron M.G."/>
        </authorList>
    </citation>
    <scope>NUCLEOTIDE SEQUENCE [LARGE SCALE GENOMIC DNA]</scope>
    <source>
        <strain evidence="3 4">CCRI-22766</strain>
    </source>
</reference>
<name>A0A371IQP9_9FIRM</name>
<feature type="compositionally biased region" description="Basic and acidic residues" evidence="1">
    <location>
        <begin position="171"/>
        <end position="186"/>
    </location>
</feature>
<evidence type="ECO:0000256" key="1">
    <source>
        <dbReference type="SAM" id="MobiDB-lite"/>
    </source>
</evidence>
<feature type="domain" description="Transcobalamin-like C-terminal" evidence="2">
    <location>
        <begin position="248"/>
        <end position="324"/>
    </location>
</feature>
<protein>
    <submittedName>
        <fullName evidence="3">DUF4430 domain-containing protein</fullName>
    </submittedName>
</protein>
<feature type="region of interest" description="Disordered" evidence="1">
    <location>
        <begin position="117"/>
        <end position="142"/>
    </location>
</feature>
<organism evidence="3 4">
    <name type="scientific">Romboutsia maritimum</name>
    <dbReference type="NCBI Taxonomy" id="2020948"/>
    <lineage>
        <taxon>Bacteria</taxon>
        <taxon>Bacillati</taxon>
        <taxon>Bacillota</taxon>
        <taxon>Clostridia</taxon>
        <taxon>Peptostreptococcales</taxon>
        <taxon>Peptostreptococcaceae</taxon>
        <taxon>Romboutsia</taxon>
    </lineage>
</organism>
<dbReference type="InterPro" id="IPR027954">
    <property type="entry name" value="Transcobalamin-like_C"/>
</dbReference>
<keyword evidence="4" id="KW-1185">Reference proteome</keyword>
<dbReference type="OrthoDB" id="2356646at2"/>
<feature type="compositionally biased region" description="Basic and acidic residues" evidence="1">
    <location>
        <begin position="132"/>
        <end position="142"/>
    </location>
</feature>
<comment type="caution">
    <text evidence="3">The sequence shown here is derived from an EMBL/GenBank/DDBJ whole genome shotgun (WGS) entry which is preliminary data.</text>
</comment>
<sequence>MFIGSDIKKAEDINLIVNPEDKNLEEVKKQSKSDLVQGFTFKEEKELNSNTALSITLNKKWKCSSADIYKYNESEKTITKACGATIETGDSTIINFSVKDRSGKFYIAASDPKQDAIDNDNKKIKGKSSSKNVEDNSKKTLEQKKQESLELKKELGINTYKGVANKDGKDKYLTDPIPEGKPKPVEWNESGNEVDKNKVEGYCTLSIRCDTLLKPENRKVAISNGKGEMIPNDGVIYPTKKVQFHKNESVFDVLLREVKANKIHMEFSMTPIYNSNYIEGIHNLYEFDGGELSGWMYKVNGWYPNYGCSRYQLKDGDVIEWNYTCDLGRDVGCEWMGGK</sequence>
<evidence type="ECO:0000259" key="2">
    <source>
        <dbReference type="Pfam" id="PF14478"/>
    </source>
</evidence>
<proteinExistence type="predicted"/>
<evidence type="ECO:0000313" key="4">
    <source>
        <dbReference type="Proteomes" id="UP000243494"/>
    </source>
</evidence>
<dbReference type="AlphaFoldDB" id="A0A371IQP9"/>
<dbReference type="Proteomes" id="UP000243494">
    <property type="component" value="Unassembled WGS sequence"/>
</dbReference>
<dbReference type="Gene3D" id="2.170.130.30">
    <property type="match status" value="1"/>
</dbReference>
<gene>
    <name evidence="3" type="ORF">CHF27_011535</name>
</gene>
<evidence type="ECO:0000313" key="3">
    <source>
        <dbReference type="EMBL" id="RDY22809.1"/>
    </source>
</evidence>
<dbReference type="EMBL" id="NOJZ02000026">
    <property type="protein sequence ID" value="RDY22809.1"/>
    <property type="molecule type" value="Genomic_DNA"/>
</dbReference>